<keyword evidence="3" id="KW-1185">Reference proteome</keyword>
<organism evidence="2 3">
    <name type="scientific">Diplogelasinospora grovesii</name>
    <dbReference type="NCBI Taxonomy" id="303347"/>
    <lineage>
        <taxon>Eukaryota</taxon>
        <taxon>Fungi</taxon>
        <taxon>Dikarya</taxon>
        <taxon>Ascomycota</taxon>
        <taxon>Pezizomycotina</taxon>
        <taxon>Sordariomycetes</taxon>
        <taxon>Sordariomycetidae</taxon>
        <taxon>Sordariales</taxon>
        <taxon>Diplogelasinosporaceae</taxon>
        <taxon>Diplogelasinospora</taxon>
    </lineage>
</organism>
<evidence type="ECO:0000313" key="2">
    <source>
        <dbReference type="EMBL" id="KAK3940874.1"/>
    </source>
</evidence>
<accession>A0AAN6N9F6</accession>
<dbReference type="AlphaFoldDB" id="A0AAN6N9F6"/>
<proteinExistence type="predicted"/>
<sequence>MAKSSEFAPSSAGQSKRRRRDGLSSPVAKRARRHRRRRNKQQRSGTQLPKIPADQSSPLSTSMSSAPLSSPTRLLFPKSSPATAVRNVRQPETVTRTTIKEEFDFSSCPSTAGGGDRDVAPKNISQQLKKLDERLQAYPDLLCGEIHGLRQNIKDLALQNQREEKRTQIRHTILFDALKKISRDVNYLARQYDDAKGHNGADPRPANQMPKRAMEQCLNSFMNEMNKATDVEDVMRAGDLCVKYAADIFRSFI</sequence>
<comment type="caution">
    <text evidence="2">The sequence shown here is derived from an EMBL/GenBank/DDBJ whole genome shotgun (WGS) entry which is preliminary data.</text>
</comment>
<gene>
    <name evidence="2" type="ORF">QBC46DRAFT_112464</name>
</gene>
<evidence type="ECO:0000313" key="3">
    <source>
        <dbReference type="Proteomes" id="UP001303473"/>
    </source>
</evidence>
<name>A0AAN6N9F6_9PEZI</name>
<reference evidence="3" key="1">
    <citation type="journal article" date="2023" name="Mol. Phylogenet. Evol.">
        <title>Genome-scale phylogeny and comparative genomics of the fungal order Sordariales.</title>
        <authorList>
            <person name="Hensen N."/>
            <person name="Bonometti L."/>
            <person name="Westerberg I."/>
            <person name="Brannstrom I.O."/>
            <person name="Guillou S."/>
            <person name="Cros-Aarteil S."/>
            <person name="Calhoun S."/>
            <person name="Haridas S."/>
            <person name="Kuo A."/>
            <person name="Mondo S."/>
            <person name="Pangilinan J."/>
            <person name="Riley R."/>
            <person name="LaButti K."/>
            <person name="Andreopoulos B."/>
            <person name="Lipzen A."/>
            <person name="Chen C."/>
            <person name="Yan M."/>
            <person name="Daum C."/>
            <person name="Ng V."/>
            <person name="Clum A."/>
            <person name="Steindorff A."/>
            <person name="Ohm R.A."/>
            <person name="Martin F."/>
            <person name="Silar P."/>
            <person name="Natvig D.O."/>
            <person name="Lalanne C."/>
            <person name="Gautier V."/>
            <person name="Ament-Velasquez S.L."/>
            <person name="Kruys A."/>
            <person name="Hutchinson M.I."/>
            <person name="Powell A.J."/>
            <person name="Barry K."/>
            <person name="Miller A.N."/>
            <person name="Grigoriev I.V."/>
            <person name="Debuchy R."/>
            <person name="Gladieux P."/>
            <person name="Hiltunen Thoren M."/>
            <person name="Johannesson H."/>
        </authorList>
    </citation>
    <scope>NUCLEOTIDE SEQUENCE [LARGE SCALE GENOMIC DNA]</scope>
    <source>
        <strain evidence="3">CBS 340.73</strain>
    </source>
</reference>
<feature type="compositionally biased region" description="Basic residues" evidence="1">
    <location>
        <begin position="29"/>
        <end position="41"/>
    </location>
</feature>
<feature type="region of interest" description="Disordered" evidence="1">
    <location>
        <begin position="1"/>
        <end position="93"/>
    </location>
</feature>
<dbReference type="EMBL" id="MU853790">
    <property type="protein sequence ID" value="KAK3940874.1"/>
    <property type="molecule type" value="Genomic_DNA"/>
</dbReference>
<feature type="compositionally biased region" description="Low complexity" evidence="1">
    <location>
        <begin position="56"/>
        <end position="72"/>
    </location>
</feature>
<evidence type="ECO:0000256" key="1">
    <source>
        <dbReference type="SAM" id="MobiDB-lite"/>
    </source>
</evidence>
<dbReference type="Proteomes" id="UP001303473">
    <property type="component" value="Unassembled WGS sequence"/>
</dbReference>
<protein>
    <submittedName>
        <fullName evidence="2">Uncharacterized protein</fullName>
    </submittedName>
</protein>